<dbReference type="AlphaFoldDB" id="A0AAN6MWX8"/>
<accession>A0AAN6MWX8</accession>
<dbReference type="GO" id="GO:0003824">
    <property type="term" value="F:catalytic activity"/>
    <property type="evidence" value="ECO:0007669"/>
    <property type="project" value="InterPro"/>
</dbReference>
<reference evidence="3" key="1">
    <citation type="journal article" date="2023" name="Mol. Phylogenet. Evol.">
        <title>Genome-scale phylogeny and comparative genomics of the fungal order Sordariales.</title>
        <authorList>
            <person name="Hensen N."/>
            <person name="Bonometti L."/>
            <person name="Westerberg I."/>
            <person name="Brannstrom I.O."/>
            <person name="Guillou S."/>
            <person name="Cros-Aarteil S."/>
            <person name="Calhoun S."/>
            <person name="Haridas S."/>
            <person name="Kuo A."/>
            <person name="Mondo S."/>
            <person name="Pangilinan J."/>
            <person name="Riley R."/>
            <person name="LaButti K."/>
            <person name="Andreopoulos B."/>
            <person name="Lipzen A."/>
            <person name="Chen C."/>
            <person name="Yan M."/>
            <person name="Daum C."/>
            <person name="Ng V."/>
            <person name="Clum A."/>
            <person name="Steindorff A."/>
            <person name="Ohm R.A."/>
            <person name="Martin F."/>
            <person name="Silar P."/>
            <person name="Natvig D.O."/>
            <person name="Lalanne C."/>
            <person name="Gautier V."/>
            <person name="Ament-Velasquez S.L."/>
            <person name="Kruys A."/>
            <person name="Hutchinson M.I."/>
            <person name="Powell A.J."/>
            <person name="Barry K."/>
            <person name="Miller A.N."/>
            <person name="Grigoriev I.V."/>
            <person name="Debuchy R."/>
            <person name="Gladieux P."/>
            <person name="Hiltunen Thoren M."/>
            <person name="Johannesson H."/>
        </authorList>
    </citation>
    <scope>NUCLEOTIDE SEQUENCE [LARGE SCALE GENOMIC DNA]</scope>
    <source>
        <strain evidence="3">CBS 340.73</strain>
    </source>
</reference>
<dbReference type="InterPro" id="IPR001544">
    <property type="entry name" value="Aminotrans_IV"/>
</dbReference>
<proteinExistence type="predicted"/>
<dbReference type="EMBL" id="MU853946">
    <property type="protein sequence ID" value="KAK3935005.1"/>
    <property type="molecule type" value="Genomic_DNA"/>
</dbReference>
<evidence type="ECO:0000313" key="3">
    <source>
        <dbReference type="Proteomes" id="UP001303473"/>
    </source>
</evidence>
<dbReference type="Proteomes" id="UP001303473">
    <property type="component" value="Unassembled WGS sequence"/>
</dbReference>
<gene>
    <name evidence="2" type="ORF">QBC46DRAFT_272666</name>
</gene>
<evidence type="ECO:0000313" key="2">
    <source>
        <dbReference type="EMBL" id="KAK3935005.1"/>
    </source>
</evidence>
<keyword evidence="1" id="KW-0732">Signal</keyword>
<comment type="caution">
    <text evidence="2">The sequence shown here is derived from an EMBL/GenBank/DDBJ whole genome shotgun (WGS) entry which is preliminary data.</text>
</comment>
<dbReference type="Gene3D" id="3.20.10.10">
    <property type="entry name" value="D-amino Acid Aminotransferase, subunit A, domain 2"/>
    <property type="match status" value="1"/>
</dbReference>
<dbReference type="InterPro" id="IPR043132">
    <property type="entry name" value="BCAT-like_C"/>
</dbReference>
<dbReference type="Pfam" id="PF01063">
    <property type="entry name" value="Aminotran_4"/>
    <property type="match status" value="1"/>
</dbReference>
<dbReference type="SUPFAM" id="SSF56752">
    <property type="entry name" value="D-aminoacid aminotransferase-like PLP-dependent enzymes"/>
    <property type="match status" value="1"/>
</dbReference>
<keyword evidence="3" id="KW-1185">Reference proteome</keyword>
<feature type="chain" id="PRO_5042899537" evidence="1">
    <location>
        <begin position="28"/>
        <end position="84"/>
    </location>
</feature>
<name>A0AAN6MWX8_9PEZI</name>
<feature type="signal peptide" evidence="1">
    <location>
        <begin position="1"/>
        <end position="27"/>
    </location>
</feature>
<evidence type="ECO:0000256" key="1">
    <source>
        <dbReference type="SAM" id="SignalP"/>
    </source>
</evidence>
<sequence>MNEGRLRVVQCLLFIFGDGCWITPAATTGCKLGVSRRWALEHAGVKEGVIMAQDIREGESVRLSSAVGGFRRGKVTLKPRESTS</sequence>
<dbReference type="InterPro" id="IPR036038">
    <property type="entry name" value="Aminotransferase-like"/>
</dbReference>
<organism evidence="2 3">
    <name type="scientific">Diplogelasinospora grovesii</name>
    <dbReference type="NCBI Taxonomy" id="303347"/>
    <lineage>
        <taxon>Eukaryota</taxon>
        <taxon>Fungi</taxon>
        <taxon>Dikarya</taxon>
        <taxon>Ascomycota</taxon>
        <taxon>Pezizomycotina</taxon>
        <taxon>Sordariomycetes</taxon>
        <taxon>Sordariomycetidae</taxon>
        <taxon>Sordariales</taxon>
        <taxon>Diplogelasinosporaceae</taxon>
        <taxon>Diplogelasinospora</taxon>
    </lineage>
</organism>
<protein>
    <submittedName>
        <fullName evidence="2">Uncharacterized protein</fullName>
    </submittedName>
</protein>
<dbReference type="PROSITE" id="PS51257">
    <property type="entry name" value="PROKAR_LIPOPROTEIN"/>
    <property type="match status" value="1"/>
</dbReference>